<dbReference type="Gene3D" id="3.50.4.10">
    <property type="entry name" value="Hepatocyte Growth Factor"/>
    <property type="match status" value="3"/>
</dbReference>
<sequence>MSSRHVPFQALRLSDDERQHCQDRSFQLLDRTLRSYDERDGQGDEGRRAAPLHHSNLENTRWKLLKTQADASIYTARHKCALDDHNLLGGDWKDPVVILTAGTIRGDLDEIMLGIEMPDVTSFRMRTELFTKQPVDCAILAELLGPTQEDPFQYLGIQWMVYEHVWPLKTMVRPRDFVSLAATGTMMRANGDRIGYEVTQPARLPQCPPLPGAVLRGKVMYAAIFKQQEPGVVDVFIHTYVESQGAILDKLIVSVTLKGNLGFWGADKLAEMKKLQWCIANRSSRQFKQQQQRASGSTLGVCKHCFGRHAVMKQCSDLDQDDKNCCVLCASTTCWPCRVERKIKVLDDDSARLTDQVVVVCPPCLIFDSATISETVFEVPSDTTSTPSPPVASSGLTCGSQLKNIYYHGFNLQTSAVSDAAACCELCTAYDGCVLYTYFHSSSTGQSLCYLKSGAGEKTNYADSSSVTTVSAFMVSATSAPAPATTSTPSPSTATPSACNELLEGVFFDDYTIYEFSTDSADECCAYCAQLADEGCVLYTLYVSKSEGVKRCLLKSAAGTSTNYTTSDDLTVVSAFLPASATPTPTPAAECSVAEGEYCGNAQGTTCCESDSYCQPWNTYYYHSALTLYPWLCCSLCQQTEGCNAYTFVNLDPAGPTCYMKTSTAGRVRSVGALSGVPLTKTTAS</sequence>
<dbReference type="GO" id="GO:0005576">
    <property type="term" value="C:extracellular region"/>
    <property type="evidence" value="ECO:0007669"/>
    <property type="project" value="InterPro"/>
</dbReference>
<dbReference type="InterPro" id="IPR023393">
    <property type="entry name" value="START-like_dom_sf"/>
</dbReference>
<dbReference type="InterPro" id="IPR052727">
    <property type="entry name" value="Rab4/Rab5_effector"/>
</dbReference>
<dbReference type="RefSeq" id="XP_009518849.1">
    <property type="nucleotide sequence ID" value="XM_009520554.1"/>
</dbReference>
<keyword evidence="2" id="KW-1015">Disulfide bond</keyword>
<dbReference type="PANTHER" id="PTHR13510:SF44">
    <property type="entry name" value="RABENOSYN-5"/>
    <property type="match status" value="1"/>
</dbReference>
<dbReference type="OMA" id="YTERSSC"/>
<dbReference type="AlphaFoldDB" id="G4YTG2"/>
<name>G4YTG2_PHYSP</name>
<keyword evidence="5" id="KW-1185">Reference proteome</keyword>
<dbReference type="Gene3D" id="3.30.530.20">
    <property type="match status" value="1"/>
</dbReference>
<dbReference type="GeneID" id="20655932"/>
<dbReference type="SMART" id="SM00223">
    <property type="entry name" value="APPLE"/>
    <property type="match status" value="3"/>
</dbReference>
<keyword evidence="1" id="KW-0677">Repeat</keyword>
<dbReference type="PROSITE" id="PS50948">
    <property type="entry name" value="PAN"/>
    <property type="match status" value="1"/>
</dbReference>
<evidence type="ECO:0000256" key="1">
    <source>
        <dbReference type="ARBA" id="ARBA00022737"/>
    </source>
</evidence>
<dbReference type="InterPro" id="IPR000177">
    <property type="entry name" value="Apple"/>
</dbReference>
<accession>G4YTG2</accession>
<dbReference type="GO" id="GO:0006508">
    <property type="term" value="P:proteolysis"/>
    <property type="evidence" value="ECO:0007669"/>
    <property type="project" value="InterPro"/>
</dbReference>
<evidence type="ECO:0000259" key="3">
    <source>
        <dbReference type="PROSITE" id="PS50948"/>
    </source>
</evidence>
<dbReference type="Pfam" id="PF14295">
    <property type="entry name" value="PAN_4"/>
    <property type="match status" value="3"/>
</dbReference>
<dbReference type="EMBL" id="JH159152">
    <property type="protein sequence ID" value="EGZ23561.1"/>
    <property type="molecule type" value="Genomic_DNA"/>
</dbReference>
<dbReference type="InParanoid" id="G4YTG2"/>
<dbReference type="Proteomes" id="UP000002640">
    <property type="component" value="Unassembled WGS sequence"/>
</dbReference>
<organism evidence="4 5">
    <name type="scientific">Phytophthora sojae (strain P6497)</name>
    <name type="common">Soybean stem and root rot agent</name>
    <name type="synonym">Phytophthora megasperma f. sp. glycines</name>
    <dbReference type="NCBI Taxonomy" id="1094619"/>
    <lineage>
        <taxon>Eukaryota</taxon>
        <taxon>Sar</taxon>
        <taxon>Stramenopiles</taxon>
        <taxon>Oomycota</taxon>
        <taxon>Peronosporomycetes</taxon>
        <taxon>Peronosporales</taxon>
        <taxon>Peronosporaceae</taxon>
        <taxon>Phytophthora</taxon>
    </lineage>
</organism>
<dbReference type="InterPro" id="IPR003609">
    <property type="entry name" value="Pan_app"/>
</dbReference>
<gene>
    <name evidence="4" type="ORF">PHYSODRAFT_485841</name>
</gene>
<dbReference type="STRING" id="1094619.G4YTG2"/>
<evidence type="ECO:0000256" key="2">
    <source>
        <dbReference type="ARBA" id="ARBA00023157"/>
    </source>
</evidence>
<dbReference type="CDD" id="cd01100">
    <property type="entry name" value="APPLE_Factor_XI_like"/>
    <property type="match status" value="1"/>
</dbReference>
<feature type="domain" description="Apple" evidence="3">
    <location>
        <begin position="398"/>
        <end position="477"/>
    </location>
</feature>
<reference evidence="4 5" key="1">
    <citation type="journal article" date="2006" name="Science">
        <title>Phytophthora genome sequences uncover evolutionary origins and mechanisms of pathogenesis.</title>
        <authorList>
            <person name="Tyler B.M."/>
            <person name="Tripathy S."/>
            <person name="Zhang X."/>
            <person name="Dehal P."/>
            <person name="Jiang R.H."/>
            <person name="Aerts A."/>
            <person name="Arredondo F.D."/>
            <person name="Baxter L."/>
            <person name="Bensasson D."/>
            <person name="Beynon J.L."/>
            <person name="Chapman J."/>
            <person name="Damasceno C.M."/>
            <person name="Dorrance A.E."/>
            <person name="Dou D."/>
            <person name="Dickerman A.W."/>
            <person name="Dubchak I.L."/>
            <person name="Garbelotto M."/>
            <person name="Gijzen M."/>
            <person name="Gordon S.G."/>
            <person name="Govers F."/>
            <person name="Grunwald N.J."/>
            <person name="Huang W."/>
            <person name="Ivors K.L."/>
            <person name="Jones R.W."/>
            <person name="Kamoun S."/>
            <person name="Krampis K."/>
            <person name="Lamour K.H."/>
            <person name="Lee M.K."/>
            <person name="McDonald W.H."/>
            <person name="Medina M."/>
            <person name="Meijer H.J."/>
            <person name="Nordberg E.K."/>
            <person name="Maclean D.J."/>
            <person name="Ospina-Giraldo M.D."/>
            <person name="Morris P.F."/>
            <person name="Phuntumart V."/>
            <person name="Putnam N.H."/>
            <person name="Rash S."/>
            <person name="Rose J.K."/>
            <person name="Sakihama Y."/>
            <person name="Salamov A.A."/>
            <person name="Savidor A."/>
            <person name="Scheuring C.F."/>
            <person name="Smith B.M."/>
            <person name="Sobral B.W."/>
            <person name="Terry A."/>
            <person name="Torto-Alalibo T.A."/>
            <person name="Win J."/>
            <person name="Xu Z."/>
            <person name="Zhang H."/>
            <person name="Grigoriev I.V."/>
            <person name="Rokhsar D.S."/>
            <person name="Boore J.L."/>
        </authorList>
    </citation>
    <scope>NUCLEOTIDE SEQUENCE [LARGE SCALE GENOMIC DNA]</scope>
    <source>
        <strain evidence="4 5">P6497</strain>
    </source>
</reference>
<proteinExistence type="predicted"/>
<dbReference type="KEGG" id="psoj:PHYSODRAFT_485841"/>
<evidence type="ECO:0000313" key="4">
    <source>
        <dbReference type="EMBL" id="EGZ23561.1"/>
    </source>
</evidence>
<protein>
    <recommendedName>
        <fullName evidence="3">Apple domain-containing protein</fullName>
    </recommendedName>
</protein>
<dbReference type="PANTHER" id="PTHR13510">
    <property type="entry name" value="FYVE-FINGER-CONTAINING RAB5 EFFECTOR PROTEIN RABENOSYN-5-RELATED"/>
    <property type="match status" value="1"/>
</dbReference>
<evidence type="ECO:0000313" key="5">
    <source>
        <dbReference type="Proteomes" id="UP000002640"/>
    </source>
</evidence>